<feature type="transmembrane region" description="Helical" evidence="8">
    <location>
        <begin position="213"/>
        <end position="242"/>
    </location>
</feature>
<feature type="transmembrane region" description="Helical" evidence="8">
    <location>
        <begin position="169"/>
        <end position="192"/>
    </location>
</feature>
<comment type="caution">
    <text evidence="10">The sequence shown here is derived from an EMBL/GenBank/DDBJ whole genome shotgun (WGS) entry which is preliminary data.</text>
</comment>
<evidence type="ECO:0000256" key="4">
    <source>
        <dbReference type="ARBA" id="ARBA00022475"/>
    </source>
</evidence>
<feature type="transmembrane region" description="Helical" evidence="8">
    <location>
        <begin position="33"/>
        <end position="56"/>
    </location>
</feature>
<evidence type="ECO:0000313" key="10">
    <source>
        <dbReference type="EMBL" id="GGC29472.1"/>
    </source>
</evidence>
<comment type="similarity">
    <text evidence="2">Belongs to the binding-protein-dependent transport system permease family. CysTW subfamily.</text>
</comment>
<evidence type="ECO:0000256" key="1">
    <source>
        <dbReference type="ARBA" id="ARBA00004651"/>
    </source>
</evidence>
<dbReference type="PROSITE" id="PS50928">
    <property type="entry name" value="ABC_TM1"/>
    <property type="match status" value="1"/>
</dbReference>
<evidence type="ECO:0000256" key="5">
    <source>
        <dbReference type="ARBA" id="ARBA00022692"/>
    </source>
</evidence>
<accession>A0ABQ1LTL9</accession>
<evidence type="ECO:0000256" key="7">
    <source>
        <dbReference type="ARBA" id="ARBA00023136"/>
    </source>
</evidence>
<feature type="domain" description="ABC transmembrane type-1" evidence="9">
    <location>
        <begin position="84"/>
        <end position="290"/>
    </location>
</feature>
<dbReference type="Gene3D" id="1.10.3720.10">
    <property type="entry name" value="MetI-like"/>
    <property type="match status" value="1"/>
</dbReference>
<dbReference type="SUPFAM" id="SSF161098">
    <property type="entry name" value="MetI-like"/>
    <property type="match status" value="1"/>
</dbReference>
<keyword evidence="6 8" id="KW-1133">Transmembrane helix</keyword>
<keyword evidence="5 8" id="KW-0812">Transmembrane</keyword>
<keyword evidence="11" id="KW-1185">Reference proteome</keyword>
<proteinExistence type="inferred from homology"/>
<comment type="subcellular location">
    <subcellularLocation>
        <location evidence="1 8">Cell membrane</location>
        <topology evidence="1 8">Multi-pass membrane protein</topology>
    </subcellularLocation>
</comment>
<dbReference type="Pfam" id="PF00528">
    <property type="entry name" value="BPD_transp_1"/>
    <property type="match status" value="1"/>
</dbReference>
<dbReference type="Proteomes" id="UP000602004">
    <property type="component" value="Unassembled WGS sequence"/>
</dbReference>
<keyword evidence="7 8" id="KW-0472">Membrane</keyword>
<evidence type="ECO:0000313" key="11">
    <source>
        <dbReference type="Proteomes" id="UP000602004"/>
    </source>
</evidence>
<dbReference type="InterPro" id="IPR000515">
    <property type="entry name" value="MetI-like"/>
</dbReference>
<gene>
    <name evidence="10" type="ORF">GCM10011400_15110</name>
</gene>
<dbReference type="EMBL" id="BMHL01000002">
    <property type="protein sequence ID" value="GGC29472.1"/>
    <property type="molecule type" value="Genomic_DNA"/>
</dbReference>
<evidence type="ECO:0000256" key="3">
    <source>
        <dbReference type="ARBA" id="ARBA00022448"/>
    </source>
</evidence>
<reference evidence="11" key="1">
    <citation type="journal article" date="2019" name="Int. J. Syst. Evol. Microbiol.">
        <title>The Global Catalogue of Microorganisms (GCM) 10K type strain sequencing project: providing services to taxonomists for standard genome sequencing and annotation.</title>
        <authorList>
            <consortium name="The Broad Institute Genomics Platform"/>
            <consortium name="The Broad Institute Genome Sequencing Center for Infectious Disease"/>
            <person name="Wu L."/>
            <person name="Ma J."/>
        </authorList>
    </citation>
    <scope>NUCLEOTIDE SEQUENCE [LARGE SCALE GENOMIC DNA]</scope>
    <source>
        <strain evidence="11">CGMCC 1.15103</strain>
    </source>
</reference>
<name>A0ABQ1LTL9_9BURK</name>
<dbReference type="InterPro" id="IPR035906">
    <property type="entry name" value="MetI-like_sf"/>
</dbReference>
<protein>
    <submittedName>
        <fullName evidence="10">ABC transporter permease</fullName>
    </submittedName>
</protein>
<feature type="transmembrane region" description="Helical" evidence="8">
    <location>
        <begin position="269"/>
        <end position="290"/>
    </location>
</feature>
<keyword evidence="3 8" id="KW-0813">Transport</keyword>
<feature type="transmembrane region" description="Helical" evidence="8">
    <location>
        <begin position="90"/>
        <end position="109"/>
    </location>
</feature>
<evidence type="ECO:0000256" key="6">
    <source>
        <dbReference type="ARBA" id="ARBA00022989"/>
    </source>
</evidence>
<feature type="transmembrane region" description="Helical" evidence="8">
    <location>
        <begin position="116"/>
        <end position="134"/>
    </location>
</feature>
<dbReference type="PANTHER" id="PTHR42929:SF5">
    <property type="entry name" value="ABC TRANSPORTER PERMEASE PROTEIN"/>
    <property type="match status" value="1"/>
</dbReference>
<dbReference type="RefSeq" id="WP_115782699.1">
    <property type="nucleotide sequence ID" value="NZ_BMHL01000002.1"/>
</dbReference>
<evidence type="ECO:0000256" key="2">
    <source>
        <dbReference type="ARBA" id="ARBA00007069"/>
    </source>
</evidence>
<dbReference type="CDD" id="cd06261">
    <property type="entry name" value="TM_PBP2"/>
    <property type="match status" value="1"/>
</dbReference>
<sequence length="303" mass="32653">MNLTSNETAIVGRRQRENEVALRRLEIAGRLRMVLLGMPGLAIVGLLLVIPFAWLVEKSLQSDTGQWSLANYMALLDPVSLHSIVTTLEVSLAVTLGAALIGYPVAYLISQLPRRIAGVLLVAVVLPYWTSTLVRTYSWLVLLQRNGVVNDLLVGNGLIASPLHLVNNFAGVVIGMVHVMTPVLIMPLYSVMRAIDPSLVRAAANCGASPRAAFWQVFFPQTLTGLAAGIVMVFVISLGYYVTPALLGGGNVNVMAMQIQTTLATEGDWGLVSAFGVVLVLIALFASWLVQRICRAVTPREGH</sequence>
<organism evidence="10 11">
    <name type="scientific">Paraburkholderia caffeinilytica</name>
    <dbReference type="NCBI Taxonomy" id="1761016"/>
    <lineage>
        <taxon>Bacteria</taxon>
        <taxon>Pseudomonadati</taxon>
        <taxon>Pseudomonadota</taxon>
        <taxon>Betaproteobacteria</taxon>
        <taxon>Burkholderiales</taxon>
        <taxon>Burkholderiaceae</taxon>
        <taxon>Paraburkholderia</taxon>
    </lineage>
</organism>
<evidence type="ECO:0000259" key="9">
    <source>
        <dbReference type="PROSITE" id="PS50928"/>
    </source>
</evidence>
<dbReference type="PANTHER" id="PTHR42929">
    <property type="entry name" value="INNER MEMBRANE ABC TRANSPORTER PERMEASE PROTEIN YDCU-RELATED-RELATED"/>
    <property type="match status" value="1"/>
</dbReference>
<evidence type="ECO:0000256" key="8">
    <source>
        <dbReference type="RuleBase" id="RU363032"/>
    </source>
</evidence>
<keyword evidence="4" id="KW-1003">Cell membrane</keyword>